<accession>A0ABQ9JLB4</accession>
<protein>
    <submittedName>
        <fullName evidence="1">Uncharacterized protein</fullName>
    </submittedName>
</protein>
<gene>
    <name evidence="1" type="ORF">NQ317_016993</name>
</gene>
<sequence>MDARGLELALEKTEAALLTTRRKIAPITFVVGGFTRAEKYRGEDGERARSNLIDRWQAKWRGGTYGRWTHYLIPDVQKWIGRPYGEVDYFLTQALSGHGSFRKYLFERHRAVSDACKCCAFHLFTMD</sequence>
<dbReference type="Proteomes" id="UP001162164">
    <property type="component" value="Unassembled WGS sequence"/>
</dbReference>
<evidence type="ECO:0000313" key="1">
    <source>
        <dbReference type="EMBL" id="KAJ8978467.1"/>
    </source>
</evidence>
<proteinExistence type="predicted"/>
<evidence type="ECO:0000313" key="2">
    <source>
        <dbReference type="Proteomes" id="UP001162164"/>
    </source>
</evidence>
<keyword evidence="2" id="KW-1185">Reference proteome</keyword>
<reference evidence="1" key="1">
    <citation type="journal article" date="2023" name="Insect Mol. Biol.">
        <title>Genome sequencing provides insights into the evolution of gene families encoding plant cell wall-degrading enzymes in longhorned beetles.</title>
        <authorList>
            <person name="Shin N.R."/>
            <person name="Okamura Y."/>
            <person name="Kirsch R."/>
            <person name="Pauchet Y."/>
        </authorList>
    </citation>
    <scope>NUCLEOTIDE SEQUENCE</scope>
    <source>
        <strain evidence="1">MMC_N1</strain>
    </source>
</reference>
<organism evidence="1 2">
    <name type="scientific">Molorchus minor</name>
    <dbReference type="NCBI Taxonomy" id="1323400"/>
    <lineage>
        <taxon>Eukaryota</taxon>
        <taxon>Metazoa</taxon>
        <taxon>Ecdysozoa</taxon>
        <taxon>Arthropoda</taxon>
        <taxon>Hexapoda</taxon>
        <taxon>Insecta</taxon>
        <taxon>Pterygota</taxon>
        <taxon>Neoptera</taxon>
        <taxon>Endopterygota</taxon>
        <taxon>Coleoptera</taxon>
        <taxon>Polyphaga</taxon>
        <taxon>Cucujiformia</taxon>
        <taxon>Chrysomeloidea</taxon>
        <taxon>Cerambycidae</taxon>
        <taxon>Lamiinae</taxon>
        <taxon>Monochamini</taxon>
        <taxon>Molorchus</taxon>
    </lineage>
</organism>
<name>A0ABQ9JLB4_9CUCU</name>
<dbReference type="EMBL" id="JAPWTJ010000434">
    <property type="protein sequence ID" value="KAJ8978467.1"/>
    <property type="molecule type" value="Genomic_DNA"/>
</dbReference>
<comment type="caution">
    <text evidence="1">The sequence shown here is derived from an EMBL/GenBank/DDBJ whole genome shotgun (WGS) entry which is preliminary data.</text>
</comment>